<comment type="caution">
    <text evidence="2">The sequence shown here is derived from an EMBL/GenBank/DDBJ whole genome shotgun (WGS) entry which is preliminary data.</text>
</comment>
<proteinExistence type="predicted"/>
<dbReference type="Proteomes" id="UP001198242">
    <property type="component" value="Unassembled WGS sequence"/>
</dbReference>
<accession>A0AAE3J8P1</accession>
<name>A0AAE3J8P1_9FIRM</name>
<dbReference type="AlphaFoldDB" id="A0AAE3J8P1"/>
<evidence type="ECO:0000313" key="2">
    <source>
        <dbReference type="EMBL" id="MCC2210008.1"/>
    </source>
</evidence>
<protein>
    <submittedName>
        <fullName evidence="2">Uncharacterized protein</fullName>
    </submittedName>
</protein>
<gene>
    <name evidence="2" type="ORF">LKE05_04275</name>
</gene>
<sequence>MGILLSADGRTRYTLKSEVDAYKKVGWYTEPYTPPKTNSSSSGSSSGGSSGSLSSSGVVRGSTVYVTPSGKKYHYSASCAGKNARATTLSAAQASGKGPCSKCAR</sequence>
<dbReference type="EMBL" id="JAJEQM010000004">
    <property type="protein sequence ID" value="MCC2210008.1"/>
    <property type="molecule type" value="Genomic_DNA"/>
</dbReference>
<keyword evidence="3" id="KW-1185">Reference proteome</keyword>
<evidence type="ECO:0000313" key="3">
    <source>
        <dbReference type="Proteomes" id="UP001198242"/>
    </source>
</evidence>
<feature type="region of interest" description="Disordered" evidence="1">
    <location>
        <begin position="28"/>
        <end position="59"/>
    </location>
</feature>
<dbReference type="RefSeq" id="WP_308456038.1">
    <property type="nucleotide sequence ID" value="NZ_JAJEQM010000004.1"/>
</dbReference>
<reference evidence="2 3" key="1">
    <citation type="submission" date="2021-10" db="EMBL/GenBank/DDBJ databases">
        <title>Anaerobic single-cell dispensing facilitates the cultivation of human gut bacteria.</title>
        <authorList>
            <person name="Afrizal A."/>
        </authorList>
    </citation>
    <scope>NUCLEOTIDE SEQUENCE [LARGE SCALE GENOMIC DNA]</scope>
    <source>
        <strain evidence="2 3">CLA-AA-H232</strain>
    </source>
</reference>
<evidence type="ECO:0000256" key="1">
    <source>
        <dbReference type="SAM" id="MobiDB-lite"/>
    </source>
</evidence>
<organism evidence="2 3">
    <name type="scientific">Hominilimicola fabiformis</name>
    <dbReference type="NCBI Taxonomy" id="2885356"/>
    <lineage>
        <taxon>Bacteria</taxon>
        <taxon>Bacillati</taxon>
        <taxon>Bacillota</taxon>
        <taxon>Clostridia</taxon>
        <taxon>Eubacteriales</taxon>
        <taxon>Oscillospiraceae</taxon>
        <taxon>Hominilimicola</taxon>
    </lineage>
</organism>